<dbReference type="PRINTS" id="PR00237">
    <property type="entry name" value="GPCRRHODOPSN"/>
</dbReference>
<keyword evidence="14" id="KW-1185">Reference proteome</keyword>
<evidence type="ECO:0000256" key="11">
    <source>
        <dbReference type="SAM" id="Phobius"/>
    </source>
</evidence>
<evidence type="ECO:0000256" key="7">
    <source>
        <dbReference type="ARBA" id="ARBA00023170"/>
    </source>
</evidence>
<evidence type="ECO:0000256" key="8">
    <source>
        <dbReference type="ARBA" id="ARBA00023224"/>
    </source>
</evidence>
<proteinExistence type="inferred from homology"/>
<dbReference type="SUPFAM" id="SSF81321">
    <property type="entry name" value="Family A G protein-coupled receptor-like"/>
    <property type="match status" value="1"/>
</dbReference>
<evidence type="ECO:0000256" key="9">
    <source>
        <dbReference type="RuleBase" id="RU000688"/>
    </source>
</evidence>
<organism evidence="13">
    <name type="scientific">Oppiella nova</name>
    <dbReference type="NCBI Taxonomy" id="334625"/>
    <lineage>
        <taxon>Eukaryota</taxon>
        <taxon>Metazoa</taxon>
        <taxon>Ecdysozoa</taxon>
        <taxon>Arthropoda</taxon>
        <taxon>Chelicerata</taxon>
        <taxon>Arachnida</taxon>
        <taxon>Acari</taxon>
        <taxon>Acariformes</taxon>
        <taxon>Sarcoptiformes</taxon>
        <taxon>Oribatida</taxon>
        <taxon>Brachypylina</taxon>
        <taxon>Oppioidea</taxon>
        <taxon>Oppiidae</taxon>
        <taxon>Oppiella</taxon>
    </lineage>
</organism>
<evidence type="ECO:0000313" key="13">
    <source>
        <dbReference type="EMBL" id="CAD7655499.1"/>
    </source>
</evidence>
<feature type="transmembrane region" description="Helical" evidence="11">
    <location>
        <begin position="34"/>
        <end position="56"/>
    </location>
</feature>
<evidence type="ECO:0000256" key="4">
    <source>
        <dbReference type="ARBA" id="ARBA00022989"/>
    </source>
</evidence>
<evidence type="ECO:0000256" key="1">
    <source>
        <dbReference type="ARBA" id="ARBA00004141"/>
    </source>
</evidence>
<feature type="transmembrane region" description="Helical" evidence="11">
    <location>
        <begin position="290"/>
        <end position="309"/>
    </location>
</feature>
<keyword evidence="8 9" id="KW-0807">Transducer</keyword>
<dbReference type="PRINTS" id="PR01012">
    <property type="entry name" value="NRPEPTIDEYR"/>
</dbReference>
<dbReference type="PANTHER" id="PTHR45695">
    <property type="entry name" value="LEUCOKININ RECEPTOR-RELATED"/>
    <property type="match status" value="1"/>
</dbReference>
<dbReference type="OrthoDB" id="10037617at2759"/>
<dbReference type="InterPro" id="IPR017452">
    <property type="entry name" value="GPCR_Rhodpsn_7TM"/>
</dbReference>
<feature type="transmembrane region" description="Helical" evidence="11">
    <location>
        <begin position="257"/>
        <end position="278"/>
    </location>
</feature>
<keyword evidence="3 9" id="KW-0812">Transmembrane</keyword>
<evidence type="ECO:0000259" key="12">
    <source>
        <dbReference type="PROSITE" id="PS50262"/>
    </source>
</evidence>
<dbReference type="GO" id="GO:0004983">
    <property type="term" value="F:neuropeptide Y receptor activity"/>
    <property type="evidence" value="ECO:0007669"/>
    <property type="project" value="InterPro"/>
</dbReference>
<dbReference type="PANTHER" id="PTHR45695:SF9">
    <property type="entry name" value="LEUCOKININ RECEPTOR"/>
    <property type="match status" value="1"/>
</dbReference>
<evidence type="ECO:0000256" key="6">
    <source>
        <dbReference type="ARBA" id="ARBA00023136"/>
    </source>
</evidence>
<dbReference type="Pfam" id="PF00001">
    <property type="entry name" value="7tm_1"/>
    <property type="match status" value="1"/>
</dbReference>
<feature type="transmembrane region" description="Helical" evidence="11">
    <location>
        <begin position="68"/>
        <end position="93"/>
    </location>
</feature>
<dbReference type="GO" id="GO:0005886">
    <property type="term" value="C:plasma membrane"/>
    <property type="evidence" value="ECO:0007669"/>
    <property type="project" value="TreeGrafter"/>
</dbReference>
<dbReference type="PROSITE" id="PS00237">
    <property type="entry name" value="G_PROTEIN_RECEP_F1_1"/>
    <property type="match status" value="1"/>
</dbReference>
<evidence type="ECO:0000313" key="14">
    <source>
        <dbReference type="Proteomes" id="UP000728032"/>
    </source>
</evidence>
<dbReference type="EMBL" id="CAJPVJ010009583">
    <property type="protein sequence ID" value="CAG2172686.1"/>
    <property type="molecule type" value="Genomic_DNA"/>
</dbReference>
<feature type="compositionally biased region" description="Polar residues" evidence="10">
    <location>
        <begin position="366"/>
        <end position="384"/>
    </location>
</feature>
<feature type="domain" description="G-protein coupled receptors family 1 profile" evidence="12">
    <location>
        <begin position="47"/>
        <end position="311"/>
    </location>
</feature>
<feature type="region of interest" description="Disordered" evidence="10">
    <location>
        <begin position="364"/>
        <end position="384"/>
    </location>
</feature>
<evidence type="ECO:0000256" key="10">
    <source>
        <dbReference type="SAM" id="MobiDB-lite"/>
    </source>
</evidence>
<dbReference type="EMBL" id="OC924408">
    <property type="protein sequence ID" value="CAD7655499.1"/>
    <property type="molecule type" value="Genomic_DNA"/>
</dbReference>
<dbReference type="Gene3D" id="1.20.1070.10">
    <property type="entry name" value="Rhodopsin 7-helix transmembrane proteins"/>
    <property type="match status" value="1"/>
</dbReference>
<feature type="transmembrane region" description="Helical" evidence="11">
    <location>
        <begin position="146"/>
        <end position="167"/>
    </location>
</feature>
<dbReference type="SMART" id="SM01381">
    <property type="entry name" value="7TM_GPCR_Srsx"/>
    <property type="match status" value="1"/>
</dbReference>
<keyword evidence="7 9" id="KW-0675">Receptor</keyword>
<keyword evidence="5 9" id="KW-0297">G-protein coupled receptor</keyword>
<dbReference type="AlphaFoldDB" id="A0A7R9M8X9"/>
<comment type="similarity">
    <text evidence="2 9">Belongs to the G-protein coupled receptor 1 family.</text>
</comment>
<dbReference type="PROSITE" id="PS50262">
    <property type="entry name" value="G_PROTEIN_RECEP_F1_2"/>
    <property type="match status" value="1"/>
</dbReference>
<keyword evidence="4 11" id="KW-1133">Transmembrane helix</keyword>
<reference evidence="13" key="1">
    <citation type="submission" date="2020-11" db="EMBL/GenBank/DDBJ databases">
        <authorList>
            <person name="Tran Van P."/>
        </authorList>
    </citation>
    <scope>NUCLEOTIDE SEQUENCE</scope>
</reference>
<accession>A0A7R9M8X9</accession>
<feature type="transmembrane region" description="Helical" evidence="11">
    <location>
        <begin position="196"/>
        <end position="218"/>
    </location>
</feature>
<name>A0A7R9M8X9_9ACAR</name>
<dbReference type="InterPro" id="IPR000276">
    <property type="entry name" value="GPCR_Rhodpsn"/>
</dbReference>
<gene>
    <name evidence="13" type="ORF">ONB1V03_LOCUS12142</name>
</gene>
<comment type="subcellular location">
    <subcellularLocation>
        <location evidence="1">Membrane</location>
        <topology evidence="1">Multi-pass membrane protein</topology>
    </subcellularLocation>
</comment>
<dbReference type="InterPro" id="IPR000611">
    <property type="entry name" value="NPY_rcpt"/>
</dbReference>
<evidence type="ECO:0000256" key="3">
    <source>
        <dbReference type="ARBA" id="ARBA00022692"/>
    </source>
</evidence>
<sequence>MYFETQFWEKLLEMNPNLEEELYEKNYWKNVSIITLYSLIFVISLLGNSLVIYIIFSKRRMRTVTNFYIANLTFADLLMTLINIPFSTARIILDNWPFGDLMCQFVPFIQVCSVYASTLTMCVISLDRHQAIIYPFGRRLSHVLPLKFVIPMIWILSSLLSLPHGYFNEVVTYYTYRSLIRCRLMFPEPQYVYRQWLTILTFVSQYVIPLSIATFSYCKIALHIHRRVIVGNSTPQQIANNLRQESILMSNRKTIKMLILVLVVFAVCWLPLNLYHLLADFMPDSYQHNFIILIGFHWFSMSSVCYNPFIYSARNSYFRESIRNFFRFVFCRCDRITESANNANTSPNTQYMSFRHSSRLIRRESSNTPNGDENKGSFQMRSLV</sequence>
<evidence type="ECO:0000256" key="5">
    <source>
        <dbReference type="ARBA" id="ARBA00023040"/>
    </source>
</evidence>
<dbReference type="Proteomes" id="UP000728032">
    <property type="component" value="Unassembled WGS sequence"/>
</dbReference>
<evidence type="ECO:0000256" key="2">
    <source>
        <dbReference type="ARBA" id="ARBA00010663"/>
    </source>
</evidence>
<keyword evidence="6 11" id="KW-0472">Membrane</keyword>
<feature type="transmembrane region" description="Helical" evidence="11">
    <location>
        <begin position="105"/>
        <end position="126"/>
    </location>
</feature>
<protein>
    <recommendedName>
        <fullName evidence="12">G-protein coupled receptors family 1 profile domain-containing protein</fullName>
    </recommendedName>
</protein>